<dbReference type="PANTHER" id="PTHR45710">
    <property type="entry name" value="C-TYPE LECTIN DOMAIN-CONTAINING PROTEIN 180"/>
    <property type="match status" value="1"/>
</dbReference>
<dbReference type="Pfam" id="PF00059">
    <property type="entry name" value="Lectin_C"/>
    <property type="match status" value="1"/>
</dbReference>
<dbReference type="InterPro" id="IPR016187">
    <property type="entry name" value="CTDL_fold"/>
</dbReference>
<comment type="caution">
    <text evidence="6">The sequence shown here is derived from an EMBL/GenBank/DDBJ whole genome shotgun (WGS) entry which is preliminary data.</text>
</comment>
<keyword evidence="2" id="KW-0430">Lectin</keyword>
<dbReference type="GO" id="GO:0030246">
    <property type="term" value="F:carbohydrate binding"/>
    <property type="evidence" value="ECO:0007669"/>
    <property type="project" value="UniProtKB-KW"/>
</dbReference>
<evidence type="ECO:0000256" key="4">
    <source>
        <dbReference type="SAM" id="Phobius"/>
    </source>
</evidence>
<reference evidence="6 7" key="1">
    <citation type="submission" date="2020-04" db="EMBL/GenBank/DDBJ databases">
        <title>Chromosome-level genome assembly of a cyprinid fish Onychostoma macrolepis by integration of Nanopore Sequencing, Bionano and Hi-C technology.</title>
        <authorList>
            <person name="Wang D."/>
        </authorList>
    </citation>
    <scope>NUCLEOTIDE SEQUENCE [LARGE SCALE GENOMIC DNA]</scope>
    <source>
        <strain evidence="6">SWU-2019</strain>
        <tissue evidence="6">Muscle</tissue>
    </source>
</reference>
<dbReference type="PROSITE" id="PS00615">
    <property type="entry name" value="C_TYPE_LECTIN_1"/>
    <property type="match status" value="1"/>
</dbReference>
<keyword evidence="4" id="KW-1133">Transmembrane helix</keyword>
<keyword evidence="3" id="KW-1015">Disulfide bond</keyword>
<dbReference type="AlphaFoldDB" id="A0A7J6BYZ6"/>
<dbReference type="Proteomes" id="UP000579812">
    <property type="component" value="Unassembled WGS sequence"/>
</dbReference>
<proteinExistence type="predicted"/>
<organism evidence="6 7">
    <name type="scientific">Onychostoma macrolepis</name>
    <dbReference type="NCBI Taxonomy" id="369639"/>
    <lineage>
        <taxon>Eukaryota</taxon>
        <taxon>Metazoa</taxon>
        <taxon>Chordata</taxon>
        <taxon>Craniata</taxon>
        <taxon>Vertebrata</taxon>
        <taxon>Euteleostomi</taxon>
        <taxon>Actinopterygii</taxon>
        <taxon>Neopterygii</taxon>
        <taxon>Teleostei</taxon>
        <taxon>Ostariophysi</taxon>
        <taxon>Cypriniformes</taxon>
        <taxon>Cyprinidae</taxon>
        <taxon>Acrossocheilinae</taxon>
        <taxon>Onychostoma</taxon>
    </lineage>
</organism>
<name>A0A7J6BYZ6_9TELE</name>
<dbReference type="InterPro" id="IPR050828">
    <property type="entry name" value="C-type_lectin/matrix_domain"/>
</dbReference>
<dbReference type="InterPro" id="IPR016186">
    <property type="entry name" value="C-type_lectin-like/link_sf"/>
</dbReference>
<dbReference type="EMBL" id="JAAMOB010000019">
    <property type="protein sequence ID" value="KAF4100186.1"/>
    <property type="molecule type" value="Genomic_DNA"/>
</dbReference>
<protein>
    <recommendedName>
        <fullName evidence="5">C-type lectin domain-containing protein</fullName>
    </recommendedName>
</protein>
<dbReference type="PANTHER" id="PTHR45710:SF26">
    <property type="entry name" value="RH26557P"/>
    <property type="match status" value="1"/>
</dbReference>
<comment type="subcellular location">
    <subcellularLocation>
        <location evidence="1">Cell membrane</location>
        <topology evidence="1">Single-pass type II membrane protein</topology>
    </subcellularLocation>
</comment>
<dbReference type="SMART" id="SM00034">
    <property type="entry name" value="CLECT"/>
    <property type="match status" value="1"/>
</dbReference>
<dbReference type="CDD" id="cd03590">
    <property type="entry name" value="CLECT_DC-SIGN_like"/>
    <property type="match status" value="1"/>
</dbReference>
<gene>
    <name evidence="6" type="ORF">G5714_018382</name>
</gene>
<dbReference type="GO" id="GO:0005886">
    <property type="term" value="C:plasma membrane"/>
    <property type="evidence" value="ECO:0007669"/>
    <property type="project" value="UniProtKB-SubCell"/>
</dbReference>
<keyword evidence="4" id="KW-0472">Membrane</keyword>
<dbReference type="SUPFAM" id="SSF56436">
    <property type="entry name" value="C-type lectin-like"/>
    <property type="match status" value="1"/>
</dbReference>
<sequence length="265" mass="30192">MLVTQEGSADPYLPQKVFTDQNSDVSDPGKGQLTRTYLRKFSQIRIVMLVTQDRYAYGNSDDLDWDPKDTADASEHTFSSRKEKDPSCKAVLLAVLSISLLVALCVLGILYSKLLRSSDLLKEQSRNAAVDIEIQEQNATDGTFGRRKYYYFSSEKLNWMESRDYCMKTGGQLVTITGKDDQNNLASKLNEPHWIGLHDLYTEGHWMWVDNTTLSGEAFWHKRTTGLSEPDNWTQEDSDGEDCACLESEWFDASCSQLKMFICEK</sequence>
<feature type="transmembrane region" description="Helical" evidence="4">
    <location>
        <begin position="90"/>
        <end position="111"/>
    </location>
</feature>
<evidence type="ECO:0000259" key="5">
    <source>
        <dbReference type="PROSITE" id="PS50041"/>
    </source>
</evidence>
<feature type="domain" description="C-type lectin" evidence="5">
    <location>
        <begin position="144"/>
        <end position="264"/>
    </location>
</feature>
<keyword evidence="7" id="KW-1185">Reference proteome</keyword>
<dbReference type="InterPro" id="IPR018378">
    <property type="entry name" value="C-type_lectin_CS"/>
</dbReference>
<dbReference type="Gene3D" id="3.10.100.10">
    <property type="entry name" value="Mannose-Binding Protein A, subunit A"/>
    <property type="match status" value="1"/>
</dbReference>
<evidence type="ECO:0000256" key="3">
    <source>
        <dbReference type="ARBA" id="ARBA00023157"/>
    </source>
</evidence>
<dbReference type="InterPro" id="IPR001304">
    <property type="entry name" value="C-type_lectin-like"/>
</dbReference>
<dbReference type="PROSITE" id="PS50041">
    <property type="entry name" value="C_TYPE_LECTIN_2"/>
    <property type="match status" value="1"/>
</dbReference>
<evidence type="ECO:0000256" key="2">
    <source>
        <dbReference type="ARBA" id="ARBA00022734"/>
    </source>
</evidence>
<evidence type="ECO:0000313" key="6">
    <source>
        <dbReference type="EMBL" id="KAF4100186.1"/>
    </source>
</evidence>
<evidence type="ECO:0000313" key="7">
    <source>
        <dbReference type="Proteomes" id="UP000579812"/>
    </source>
</evidence>
<keyword evidence="4" id="KW-0812">Transmembrane</keyword>
<accession>A0A7J6BYZ6</accession>
<evidence type="ECO:0000256" key="1">
    <source>
        <dbReference type="ARBA" id="ARBA00004401"/>
    </source>
</evidence>
<dbReference type="InterPro" id="IPR033989">
    <property type="entry name" value="CD209-like_CTLD"/>
</dbReference>